<accession>F0VZX3</accession>
<dbReference type="AlphaFoldDB" id="F0VZX3"/>
<feature type="transmembrane region" description="Helical" evidence="1">
    <location>
        <begin position="139"/>
        <end position="159"/>
    </location>
</feature>
<reference evidence="2" key="1">
    <citation type="journal article" date="2011" name="PLoS Biol.">
        <title>Gene gain and loss during evolution of obligate parasitism in the white rust pathogen of Arabidopsis thaliana.</title>
        <authorList>
            <person name="Kemen E."/>
            <person name="Gardiner A."/>
            <person name="Schultz-Larsen T."/>
            <person name="Kemen A.C."/>
            <person name="Balmuth A.L."/>
            <person name="Robert-Seilaniantz A."/>
            <person name="Bailey K."/>
            <person name="Holub E."/>
            <person name="Studholme D.J."/>
            <person name="Maclean D."/>
            <person name="Jones J.D."/>
        </authorList>
    </citation>
    <scope>NUCLEOTIDE SEQUENCE</scope>
</reference>
<dbReference type="HOGENOM" id="CLU_1491659_0_0_1"/>
<keyword evidence="1" id="KW-0812">Transmembrane</keyword>
<sequence length="181" mass="19930">MVLEVALDPFRKPLRKVFFDFTPFGHLSAIAKPTLFVIRSWTVNSPSMKTSPKSVIEPSDIPNTLHCKTSPKSVDTKTGRHIYSGGIVTVIVSVTFVSTFSVMAKEKDNEGNFEKIDLGFEGSHIREQQVQSSLKNESLTLSCIAACIFAFILATTAAYTEDGSAILLEPLSTIDYTFNNM</sequence>
<evidence type="ECO:0000313" key="2">
    <source>
        <dbReference type="EMBL" id="CCA14344.1"/>
    </source>
</evidence>
<organism evidence="2">
    <name type="scientific">Albugo laibachii Nc14</name>
    <dbReference type="NCBI Taxonomy" id="890382"/>
    <lineage>
        <taxon>Eukaryota</taxon>
        <taxon>Sar</taxon>
        <taxon>Stramenopiles</taxon>
        <taxon>Oomycota</taxon>
        <taxon>Peronosporomycetes</taxon>
        <taxon>Albuginales</taxon>
        <taxon>Albuginaceae</taxon>
        <taxon>Albugo</taxon>
    </lineage>
</organism>
<keyword evidence="1" id="KW-1133">Transmembrane helix</keyword>
<protein>
    <submittedName>
        <fullName evidence="2">AlNc14C3G451 protein</fullName>
    </submittedName>
</protein>
<evidence type="ECO:0000256" key="1">
    <source>
        <dbReference type="SAM" id="Phobius"/>
    </source>
</evidence>
<gene>
    <name evidence="2" type="primary">AlNc14C3G451</name>
    <name evidence="2" type="ORF">ALNC14_004870</name>
</gene>
<feature type="transmembrane region" description="Helical" evidence="1">
    <location>
        <begin position="82"/>
        <end position="104"/>
    </location>
</feature>
<dbReference type="EMBL" id="FR824048">
    <property type="protein sequence ID" value="CCA14344.1"/>
    <property type="molecule type" value="Genomic_DNA"/>
</dbReference>
<proteinExistence type="predicted"/>
<name>F0VZX3_9STRA</name>
<keyword evidence="1" id="KW-0472">Membrane</keyword>
<reference evidence="2" key="2">
    <citation type="submission" date="2011-02" db="EMBL/GenBank/DDBJ databases">
        <authorList>
            <person name="MacLean D."/>
        </authorList>
    </citation>
    <scope>NUCLEOTIDE SEQUENCE</scope>
</reference>